<dbReference type="KEGG" id="gms:SOIL9_19200"/>
<accession>A0A6P2D6N2</accession>
<dbReference type="AlphaFoldDB" id="A0A6P2D6N2"/>
<dbReference type="Proteomes" id="UP000464178">
    <property type="component" value="Chromosome"/>
</dbReference>
<reference evidence="1 2" key="1">
    <citation type="submission" date="2019-05" db="EMBL/GenBank/DDBJ databases">
        <authorList>
            <consortium name="Science for Life Laboratories"/>
        </authorList>
    </citation>
    <scope>NUCLEOTIDE SEQUENCE [LARGE SCALE GENOMIC DNA]</scope>
    <source>
        <strain evidence="1">Soil9</strain>
    </source>
</reference>
<dbReference type="EMBL" id="LR593886">
    <property type="protein sequence ID" value="VTR95794.1"/>
    <property type="molecule type" value="Genomic_DNA"/>
</dbReference>
<evidence type="ECO:0000313" key="2">
    <source>
        <dbReference type="Proteomes" id="UP000464178"/>
    </source>
</evidence>
<evidence type="ECO:0000313" key="1">
    <source>
        <dbReference type="EMBL" id="VTR95794.1"/>
    </source>
</evidence>
<sequence>MTIHLHILKGCSPAPLANYLKAPGILRLVGEQADTQARGWWDGERFCLLSSRTEVELEGFFLDRYEPTPLLSPWNKGCGFFKANDPGLVPLEKSRALRFERFRCGVTEA</sequence>
<protein>
    <submittedName>
        <fullName evidence="1">Uncharacterized protein</fullName>
    </submittedName>
</protein>
<proteinExistence type="predicted"/>
<keyword evidence="2" id="KW-1185">Reference proteome</keyword>
<gene>
    <name evidence="1" type="ORF">SOIL9_19200</name>
</gene>
<organism evidence="1 2">
    <name type="scientific">Gemmata massiliana</name>
    <dbReference type="NCBI Taxonomy" id="1210884"/>
    <lineage>
        <taxon>Bacteria</taxon>
        <taxon>Pseudomonadati</taxon>
        <taxon>Planctomycetota</taxon>
        <taxon>Planctomycetia</taxon>
        <taxon>Gemmatales</taxon>
        <taxon>Gemmataceae</taxon>
        <taxon>Gemmata</taxon>
    </lineage>
</organism>
<name>A0A6P2D6N2_9BACT</name>